<dbReference type="Proteomes" id="UP000035579">
    <property type="component" value="Chromosome"/>
</dbReference>
<accession>A0AAC8Q611</accession>
<dbReference type="RefSeq" id="WP_147332808.1">
    <property type="nucleotide sequence ID" value="NZ_CP011509.1"/>
</dbReference>
<evidence type="ECO:0000313" key="4">
    <source>
        <dbReference type="Proteomes" id="UP000035579"/>
    </source>
</evidence>
<keyword evidence="1" id="KW-1133">Transmembrane helix</keyword>
<dbReference type="EMBL" id="QUMU01000003">
    <property type="protein sequence ID" value="REG34525.1"/>
    <property type="molecule type" value="Genomic_DNA"/>
</dbReference>
<evidence type="ECO:0000256" key="1">
    <source>
        <dbReference type="SAM" id="Phobius"/>
    </source>
</evidence>
<evidence type="ECO:0000313" key="2">
    <source>
        <dbReference type="EMBL" id="AKJ01714.1"/>
    </source>
</evidence>
<sequence length="164" mass="17828">MHLRTRAPRGNALMLTLIAISVLMVLVGGAIQFTNYNREATAEKLRGDKVSACADAARRHLLSRLKLFRATSELQILDTKLIDDPDPSARSQMMTGHYGSPAESTVVAVNAVAMGEATKQARDIANTVTDSGGTLGGKYYRVVVKCHESAGRESEVEFLFRYGL</sequence>
<evidence type="ECO:0000313" key="5">
    <source>
        <dbReference type="Proteomes" id="UP000256345"/>
    </source>
</evidence>
<organism evidence="2 4">
    <name type="scientific">Archangium gephyra</name>
    <dbReference type="NCBI Taxonomy" id="48"/>
    <lineage>
        <taxon>Bacteria</taxon>
        <taxon>Pseudomonadati</taxon>
        <taxon>Myxococcota</taxon>
        <taxon>Myxococcia</taxon>
        <taxon>Myxococcales</taxon>
        <taxon>Cystobacterineae</taxon>
        <taxon>Archangiaceae</taxon>
        <taxon>Archangium</taxon>
    </lineage>
</organism>
<dbReference type="KEGG" id="age:AA314_03340"/>
<gene>
    <name evidence="2" type="ORF">AA314_03340</name>
    <name evidence="3" type="ORF">ATI61_103425</name>
</gene>
<protein>
    <submittedName>
        <fullName evidence="2">Uncharacterized protein</fullName>
    </submittedName>
</protein>
<dbReference type="EMBL" id="CP011509">
    <property type="protein sequence ID" value="AKJ01714.1"/>
    <property type="molecule type" value="Genomic_DNA"/>
</dbReference>
<evidence type="ECO:0000313" key="3">
    <source>
        <dbReference type="EMBL" id="REG34525.1"/>
    </source>
</evidence>
<keyword evidence="1" id="KW-0472">Membrane</keyword>
<name>A0AAC8Q611_9BACT</name>
<keyword evidence="1" id="KW-0812">Transmembrane</keyword>
<reference evidence="3 5" key="2">
    <citation type="submission" date="2018-08" db="EMBL/GenBank/DDBJ databases">
        <title>Genomic Encyclopedia of Archaeal and Bacterial Type Strains, Phase II (KMG-II): from individual species to whole genera.</title>
        <authorList>
            <person name="Goeker M."/>
        </authorList>
    </citation>
    <scope>NUCLEOTIDE SEQUENCE [LARGE SCALE GENOMIC DNA]</scope>
    <source>
        <strain evidence="3 5">DSM 2261</strain>
    </source>
</reference>
<dbReference type="AlphaFoldDB" id="A0AAC8Q611"/>
<reference evidence="2 4" key="1">
    <citation type="submission" date="2015-05" db="EMBL/GenBank/DDBJ databases">
        <title>Genome assembly of Archangium gephyra DSM 2261.</title>
        <authorList>
            <person name="Sharma G."/>
            <person name="Subramanian S."/>
        </authorList>
    </citation>
    <scope>NUCLEOTIDE SEQUENCE [LARGE SCALE GENOMIC DNA]</scope>
    <source>
        <strain evidence="2 4">DSM 2261</strain>
    </source>
</reference>
<keyword evidence="5" id="KW-1185">Reference proteome</keyword>
<proteinExistence type="predicted"/>
<feature type="transmembrane region" description="Helical" evidence="1">
    <location>
        <begin position="12"/>
        <end position="31"/>
    </location>
</feature>
<dbReference type="Proteomes" id="UP000256345">
    <property type="component" value="Unassembled WGS sequence"/>
</dbReference>